<dbReference type="RefSeq" id="WP_106606427.1">
    <property type="nucleotide sequence ID" value="NZ_PYGJ01000001.1"/>
</dbReference>
<comment type="caution">
    <text evidence="1">The sequence shown here is derived from an EMBL/GenBank/DDBJ whole genome shotgun (WGS) entry which is preliminary data.</text>
</comment>
<gene>
    <name evidence="1" type="ORF">CLV88_101119</name>
</gene>
<dbReference type="AlphaFoldDB" id="A0A2P8FJ12"/>
<dbReference type="OrthoDB" id="7862452at2"/>
<dbReference type="Proteomes" id="UP000240418">
    <property type="component" value="Unassembled WGS sequence"/>
</dbReference>
<protein>
    <submittedName>
        <fullName evidence="1">Uncharacterized protein</fullName>
    </submittedName>
</protein>
<organism evidence="1 2">
    <name type="scientific">Shimia abyssi</name>
    <dbReference type="NCBI Taxonomy" id="1662395"/>
    <lineage>
        <taxon>Bacteria</taxon>
        <taxon>Pseudomonadati</taxon>
        <taxon>Pseudomonadota</taxon>
        <taxon>Alphaproteobacteria</taxon>
        <taxon>Rhodobacterales</taxon>
        <taxon>Roseobacteraceae</taxon>
    </lineage>
</organism>
<name>A0A2P8FJ12_9RHOB</name>
<accession>A0A2P8FJ12</accession>
<reference evidence="1 2" key="1">
    <citation type="submission" date="2018-03" db="EMBL/GenBank/DDBJ databases">
        <title>Genomic Encyclopedia of Archaeal and Bacterial Type Strains, Phase II (KMG-II): from individual species to whole genera.</title>
        <authorList>
            <person name="Goeker M."/>
        </authorList>
    </citation>
    <scope>NUCLEOTIDE SEQUENCE [LARGE SCALE GENOMIC DNA]</scope>
    <source>
        <strain evidence="1 2">DSM 100673</strain>
    </source>
</reference>
<dbReference type="EMBL" id="PYGJ01000001">
    <property type="protein sequence ID" value="PSL21695.1"/>
    <property type="molecule type" value="Genomic_DNA"/>
</dbReference>
<sequence>MIDIQKDGTALVVDPFLLYMKQAPKTAKFFKEDAKRMRVRWRIDDMKYARGHTSDTDFSLVFDKRRNKASITINISNASNTDNGTGSCALQAS</sequence>
<proteinExistence type="predicted"/>
<evidence type="ECO:0000313" key="1">
    <source>
        <dbReference type="EMBL" id="PSL21695.1"/>
    </source>
</evidence>
<evidence type="ECO:0000313" key="2">
    <source>
        <dbReference type="Proteomes" id="UP000240418"/>
    </source>
</evidence>
<keyword evidence="2" id="KW-1185">Reference proteome</keyword>